<dbReference type="EMBL" id="LFJN01000002">
    <property type="protein sequence ID" value="KPI45373.1"/>
    <property type="molecule type" value="Genomic_DNA"/>
</dbReference>
<evidence type="ECO:0000256" key="2">
    <source>
        <dbReference type="ARBA" id="ARBA00004177"/>
    </source>
</evidence>
<evidence type="ECO:0000256" key="3">
    <source>
        <dbReference type="ARBA" id="ARBA00007426"/>
    </source>
</evidence>
<evidence type="ECO:0000259" key="11">
    <source>
        <dbReference type="PROSITE" id="PS50195"/>
    </source>
</evidence>
<evidence type="ECO:0000256" key="9">
    <source>
        <dbReference type="ARBA" id="ARBA00033785"/>
    </source>
</evidence>
<dbReference type="InterPro" id="IPR037917">
    <property type="entry name" value="Ypt35_PX"/>
</dbReference>
<feature type="region of interest" description="Disordered" evidence="10">
    <location>
        <begin position="1"/>
        <end position="69"/>
    </location>
</feature>
<dbReference type="CDD" id="cd07280">
    <property type="entry name" value="PX_YPT35"/>
    <property type="match status" value="1"/>
</dbReference>
<protein>
    <recommendedName>
        <fullName evidence="8">Endosomal/vacuolar adapter protein YPT35</fullName>
    </recommendedName>
    <alternativeName>
        <fullName evidence="9">PX domain-containing protein YPT35</fullName>
    </alternativeName>
</protein>
<dbReference type="InterPro" id="IPR001683">
    <property type="entry name" value="PX_dom"/>
</dbReference>
<keyword evidence="5" id="KW-0967">Endosome</keyword>
<dbReference type="STRING" id="1664694.A0A0N1P1S7"/>
<dbReference type="GO" id="GO:0010008">
    <property type="term" value="C:endosome membrane"/>
    <property type="evidence" value="ECO:0007669"/>
    <property type="project" value="UniProtKB-SubCell"/>
</dbReference>
<feature type="compositionally biased region" description="Polar residues" evidence="10">
    <location>
        <begin position="8"/>
        <end position="17"/>
    </location>
</feature>
<keyword evidence="4" id="KW-0926">Vacuole</keyword>
<evidence type="ECO:0000256" key="10">
    <source>
        <dbReference type="SAM" id="MobiDB-lite"/>
    </source>
</evidence>
<dbReference type="GO" id="GO:0032266">
    <property type="term" value="F:phosphatidylinositol-3-phosphate binding"/>
    <property type="evidence" value="ECO:0007669"/>
    <property type="project" value="InterPro"/>
</dbReference>
<comment type="caution">
    <text evidence="12">The sequence shown here is derived from an EMBL/GenBank/DDBJ whole genome shotgun (WGS) entry which is preliminary data.</text>
</comment>
<evidence type="ECO:0000256" key="5">
    <source>
        <dbReference type="ARBA" id="ARBA00022753"/>
    </source>
</evidence>
<dbReference type="SUPFAM" id="SSF64268">
    <property type="entry name" value="PX domain"/>
    <property type="match status" value="1"/>
</dbReference>
<evidence type="ECO:0000313" key="13">
    <source>
        <dbReference type="Proteomes" id="UP000038010"/>
    </source>
</evidence>
<dbReference type="AlphaFoldDB" id="A0A0N1P1S7"/>
<keyword evidence="13" id="KW-1185">Reference proteome</keyword>
<comment type="subcellular location">
    <subcellularLocation>
        <location evidence="2">Endosome</location>
    </subcellularLocation>
    <subcellularLocation>
        <location evidence="1">Vacuole membrane</location>
        <topology evidence="1">Peripheral membrane protein</topology>
    </subcellularLocation>
</comment>
<dbReference type="Pfam" id="PF00787">
    <property type="entry name" value="PX"/>
    <property type="match status" value="1"/>
</dbReference>
<evidence type="ECO:0000256" key="4">
    <source>
        <dbReference type="ARBA" id="ARBA00022554"/>
    </source>
</evidence>
<evidence type="ECO:0000256" key="7">
    <source>
        <dbReference type="ARBA" id="ARBA00033728"/>
    </source>
</evidence>
<feature type="domain" description="PX" evidence="11">
    <location>
        <begin position="77"/>
        <end position="190"/>
    </location>
</feature>
<comment type="similarity">
    <text evidence="3">Belongs to the YPT35 family.</text>
</comment>
<dbReference type="SMART" id="SM00312">
    <property type="entry name" value="PX"/>
    <property type="match status" value="1"/>
</dbReference>
<dbReference type="VEuPathDB" id="FungiDB:AB675_2763"/>
<evidence type="ECO:0000256" key="6">
    <source>
        <dbReference type="ARBA" id="ARBA00023136"/>
    </source>
</evidence>
<evidence type="ECO:0000256" key="1">
    <source>
        <dbReference type="ARBA" id="ARBA00004148"/>
    </source>
</evidence>
<dbReference type="Gene3D" id="3.30.1520.10">
    <property type="entry name" value="Phox-like domain"/>
    <property type="match status" value="1"/>
</dbReference>
<evidence type="ECO:0000313" key="12">
    <source>
        <dbReference type="EMBL" id="KPI45373.1"/>
    </source>
</evidence>
<keyword evidence="6" id="KW-0472">Membrane</keyword>
<comment type="function">
    <text evidence="7">Recruits the lipid transfer protein VPS13 to endosomal and vacuolar membranes.</text>
</comment>
<proteinExistence type="inferred from homology"/>
<organism evidence="12 13">
    <name type="scientific">Cyphellophora attinorum</name>
    <dbReference type="NCBI Taxonomy" id="1664694"/>
    <lineage>
        <taxon>Eukaryota</taxon>
        <taxon>Fungi</taxon>
        <taxon>Dikarya</taxon>
        <taxon>Ascomycota</taxon>
        <taxon>Pezizomycotina</taxon>
        <taxon>Eurotiomycetes</taxon>
        <taxon>Chaetothyriomycetidae</taxon>
        <taxon>Chaetothyriales</taxon>
        <taxon>Cyphellophoraceae</taxon>
        <taxon>Cyphellophora</taxon>
    </lineage>
</organism>
<dbReference type="GeneID" id="28734640"/>
<evidence type="ECO:0000256" key="8">
    <source>
        <dbReference type="ARBA" id="ARBA00033774"/>
    </source>
</evidence>
<gene>
    <name evidence="12" type="ORF">AB675_2763</name>
</gene>
<reference evidence="12 13" key="1">
    <citation type="submission" date="2015-06" db="EMBL/GenBank/DDBJ databases">
        <title>Draft genome of the ant-associated black yeast Phialophora attae CBS 131958.</title>
        <authorList>
            <person name="Moreno L.F."/>
            <person name="Stielow B.J."/>
            <person name="de Hoog S."/>
            <person name="Vicente V.A."/>
            <person name="Weiss V.A."/>
            <person name="de Vries M."/>
            <person name="Cruz L.M."/>
            <person name="Souza E.M."/>
        </authorList>
    </citation>
    <scope>NUCLEOTIDE SEQUENCE [LARGE SCALE GENOMIC DNA]</scope>
    <source>
        <strain evidence="12 13">CBS 131958</strain>
    </source>
</reference>
<sequence>MEHDQATPLPTESLNTSEAEDVKAKRHSAVSPPYWQHKRTVSSATQSSLQGPPPISLEDNDGTDPLSPSQSALWAKQIAIDGYVIVNGNPTGIGAYVVWNCTVQTLDGGPMTVRKRYSEFVDLRYRLAKNFPNHTTRSLPPLPPKSAIYKFRPVFLEKRRQGLSYFLTCVMLNPEYAGSDAVKDFIFGHL</sequence>
<dbReference type="InterPro" id="IPR036871">
    <property type="entry name" value="PX_dom_sf"/>
</dbReference>
<dbReference type="PANTHER" id="PTHR10555:SF170">
    <property type="entry name" value="FI18122P1"/>
    <property type="match status" value="1"/>
</dbReference>
<feature type="compositionally biased region" description="Polar residues" evidence="10">
    <location>
        <begin position="41"/>
        <end position="50"/>
    </location>
</feature>
<dbReference type="OrthoDB" id="10254720at2759"/>
<accession>A0A0N1P1S7</accession>
<dbReference type="PANTHER" id="PTHR10555">
    <property type="entry name" value="SORTING NEXIN"/>
    <property type="match status" value="1"/>
</dbReference>
<name>A0A0N1P1S7_9EURO</name>
<dbReference type="RefSeq" id="XP_018005336.1">
    <property type="nucleotide sequence ID" value="XM_018142760.1"/>
</dbReference>
<dbReference type="GO" id="GO:0005774">
    <property type="term" value="C:vacuolar membrane"/>
    <property type="evidence" value="ECO:0007669"/>
    <property type="project" value="UniProtKB-SubCell"/>
</dbReference>
<dbReference type="PROSITE" id="PS50195">
    <property type="entry name" value="PX"/>
    <property type="match status" value="1"/>
</dbReference>
<dbReference type="Proteomes" id="UP000038010">
    <property type="component" value="Unassembled WGS sequence"/>
</dbReference>